<sequence>MIMHADDSNMDGATPSDSVEVGATVDAARRTLLIGAVATSAVVSIRPALAQTAGSVLNCQIPVPERGKGMYIDPTGKLVTPDTPGAFPPSPRDFTGEEVRKALQGSNLPGATREQSQAYLNYIRKLQNGQSGFTCYASLQMPRR</sequence>
<evidence type="ECO:0000313" key="3">
    <source>
        <dbReference type="Proteomes" id="UP000589292"/>
    </source>
</evidence>
<reference evidence="2 3" key="1">
    <citation type="journal article" date="1994" name="Int. J. Syst. Bacteriol.">
        <title>Phylogenetic positions of novel aerobic, bacteriochlorophyll a-containing bacteria and description of Roseococcus thiosulfatophilus gen. nov., sp. nov., Erythromicrobium ramosum gen. nov., sp. nov., and Erythrobacter litoralis sp. nov.</title>
        <authorList>
            <person name="Yurkov V."/>
            <person name="Stackebrandt E."/>
            <person name="Holmes A."/>
            <person name="Fuerst J.A."/>
            <person name="Hugenholtz P."/>
            <person name="Golecki J."/>
            <person name="Gad'on N."/>
            <person name="Gorlenko V.M."/>
            <person name="Kompantseva E.I."/>
            <person name="Drews G."/>
        </authorList>
    </citation>
    <scope>NUCLEOTIDE SEQUENCE [LARGE SCALE GENOMIC DNA]</scope>
    <source>
        <strain evidence="2 3">KR-99</strain>
    </source>
</reference>
<organism evidence="2 3">
    <name type="scientific">Sphingomonas ursincola</name>
    <dbReference type="NCBI Taxonomy" id="56361"/>
    <lineage>
        <taxon>Bacteria</taxon>
        <taxon>Pseudomonadati</taxon>
        <taxon>Pseudomonadota</taxon>
        <taxon>Alphaproteobacteria</taxon>
        <taxon>Sphingomonadales</taxon>
        <taxon>Sphingomonadaceae</taxon>
        <taxon>Sphingomonas</taxon>
    </lineage>
</organism>
<comment type="caution">
    <text evidence="2">The sequence shown here is derived from an EMBL/GenBank/DDBJ whole genome shotgun (WGS) entry which is preliminary data.</text>
</comment>
<protein>
    <submittedName>
        <fullName evidence="2">Uncharacterized protein</fullName>
    </submittedName>
</protein>
<dbReference type="EMBL" id="VDES01000002">
    <property type="protein sequence ID" value="MBA1374751.1"/>
    <property type="molecule type" value="Genomic_DNA"/>
</dbReference>
<keyword evidence="3" id="KW-1185">Reference proteome</keyword>
<evidence type="ECO:0000313" key="2">
    <source>
        <dbReference type="EMBL" id="MBA1374751.1"/>
    </source>
</evidence>
<dbReference type="AlphaFoldDB" id="A0A7V8U8J9"/>
<accession>A0A7V8U8J9</accession>
<dbReference type="Proteomes" id="UP000589292">
    <property type="component" value="Unassembled WGS sequence"/>
</dbReference>
<gene>
    <name evidence="2" type="ORF">FG486_10395</name>
</gene>
<proteinExistence type="predicted"/>
<name>A0A7V8U8J9_9SPHN</name>
<evidence type="ECO:0000256" key="1">
    <source>
        <dbReference type="SAM" id="MobiDB-lite"/>
    </source>
</evidence>
<feature type="region of interest" description="Disordered" evidence="1">
    <location>
        <begin position="76"/>
        <end position="95"/>
    </location>
</feature>